<name>A0A8B6M5L1_METTU</name>
<keyword evidence="2" id="KW-1185">Reference proteome</keyword>
<dbReference type="RefSeq" id="WP_174511943.1">
    <property type="nucleotide sequence ID" value="NZ_CABFMQ020000074.1"/>
</dbReference>
<evidence type="ECO:0000313" key="1">
    <source>
        <dbReference type="EMBL" id="VTZ49669.1"/>
    </source>
</evidence>
<dbReference type="AlphaFoldDB" id="A0A8B6M5L1"/>
<dbReference type="Proteomes" id="UP000485880">
    <property type="component" value="Unassembled WGS sequence"/>
</dbReference>
<organism evidence="1 2">
    <name type="scientific">Methylocella tundrae</name>
    <dbReference type="NCBI Taxonomy" id="227605"/>
    <lineage>
        <taxon>Bacteria</taxon>
        <taxon>Pseudomonadati</taxon>
        <taxon>Pseudomonadota</taxon>
        <taxon>Alphaproteobacteria</taxon>
        <taxon>Hyphomicrobiales</taxon>
        <taxon>Beijerinckiaceae</taxon>
        <taxon>Methylocella</taxon>
    </lineage>
</organism>
<evidence type="ECO:0000313" key="2">
    <source>
        <dbReference type="Proteomes" id="UP000485880"/>
    </source>
</evidence>
<protein>
    <submittedName>
        <fullName evidence="1">Uncharacterized protein</fullName>
    </submittedName>
</protein>
<gene>
    <name evidence="1" type="ORF">MPC4_180075</name>
</gene>
<comment type="caution">
    <text evidence="1">The sequence shown here is derived from an EMBL/GenBank/DDBJ whole genome shotgun (WGS) entry which is preliminary data.</text>
</comment>
<accession>A0A8B6M5L1</accession>
<proteinExistence type="predicted"/>
<sequence>MKEPRDAYNFMEVEAAYCFDDHFAFIAYDSDKLWIFDAGALTYRKIQAPFSLASIHTMTGDEKKPTLSSTTGTQVSIIPMCRRSNSRHSDLAAETAVKSSFAPVEAVLLAAGFEPGGITLQPNARGRIIASDARKAALLEFCQ</sequence>
<dbReference type="EMBL" id="CABFMQ020000074">
    <property type="protein sequence ID" value="VTZ49669.1"/>
    <property type="molecule type" value="Genomic_DNA"/>
</dbReference>
<reference evidence="1 2" key="1">
    <citation type="submission" date="2019-05" db="EMBL/GenBank/DDBJ databases">
        <authorList>
            <person name="Farhan Ul Haque M."/>
        </authorList>
    </citation>
    <scope>NUCLEOTIDE SEQUENCE [LARGE SCALE GENOMIC DNA]</scope>
    <source>
        <strain evidence="1">2</strain>
    </source>
</reference>